<gene>
    <name evidence="11" type="primary">CSON009105</name>
</gene>
<dbReference type="InterPro" id="IPR004117">
    <property type="entry name" value="7tm6_olfct_rcpt"/>
</dbReference>
<dbReference type="PANTHER" id="PTHR21137">
    <property type="entry name" value="ODORANT RECEPTOR"/>
    <property type="match status" value="1"/>
</dbReference>
<evidence type="ECO:0000256" key="10">
    <source>
        <dbReference type="SAM" id="Phobius"/>
    </source>
</evidence>
<dbReference type="GO" id="GO:0005886">
    <property type="term" value="C:plasma membrane"/>
    <property type="evidence" value="ECO:0007669"/>
    <property type="project" value="UniProtKB-SubCell"/>
</dbReference>
<reference evidence="12" key="2">
    <citation type="submission" date="2018-07" db="EMBL/GenBank/DDBJ databases">
        <authorList>
            <person name="Quirk P.G."/>
            <person name="Krulwich T.A."/>
        </authorList>
    </citation>
    <scope>NUCLEOTIDE SEQUENCE</scope>
</reference>
<dbReference type="VEuPathDB" id="VectorBase:CSON009105"/>
<dbReference type="EMBL" id="UFQS01003562">
    <property type="protein sequence ID" value="SSX15762.1"/>
    <property type="molecule type" value="Genomic_DNA"/>
</dbReference>
<keyword evidence="4 10" id="KW-0812">Transmembrane</keyword>
<dbReference type="EMBL" id="UFQT01003562">
    <property type="protein sequence ID" value="SSX35114.1"/>
    <property type="molecule type" value="Genomic_DNA"/>
</dbReference>
<dbReference type="GO" id="GO:0007165">
    <property type="term" value="P:signal transduction"/>
    <property type="evidence" value="ECO:0007669"/>
    <property type="project" value="UniProtKB-KW"/>
</dbReference>
<keyword evidence="9" id="KW-0807">Transducer</keyword>
<keyword evidence="2" id="KW-1003">Cell membrane</keyword>
<dbReference type="GO" id="GO:0004984">
    <property type="term" value="F:olfactory receptor activity"/>
    <property type="evidence" value="ECO:0007669"/>
    <property type="project" value="InterPro"/>
</dbReference>
<dbReference type="AlphaFoldDB" id="A0A336LQ27"/>
<accession>A0A336LQ27</accession>
<evidence type="ECO:0000256" key="8">
    <source>
        <dbReference type="ARBA" id="ARBA00023170"/>
    </source>
</evidence>
<dbReference type="PANTHER" id="PTHR21137:SF35">
    <property type="entry name" value="ODORANT RECEPTOR 19A-RELATED"/>
    <property type="match status" value="1"/>
</dbReference>
<evidence type="ECO:0000256" key="1">
    <source>
        <dbReference type="ARBA" id="ARBA00004651"/>
    </source>
</evidence>
<evidence type="ECO:0000313" key="11">
    <source>
        <dbReference type="EMBL" id="SSX15762.1"/>
    </source>
</evidence>
<comment type="subcellular location">
    <subcellularLocation>
        <location evidence="1">Cell membrane</location>
        <topology evidence="1">Multi-pass membrane protein</topology>
    </subcellularLocation>
</comment>
<feature type="transmembrane region" description="Helical" evidence="10">
    <location>
        <begin position="56"/>
        <end position="87"/>
    </location>
</feature>
<organism evidence="11">
    <name type="scientific">Culicoides sonorensis</name>
    <name type="common">Biting midge</name>
    <dbReference type="NCBI Taxonomy" id="179676"/>
    <lineage>
        <taxon>Eukaryota</taxon>
        <taxon>Metazoa</taxon>
        <taxon>Ecdysozoa</taxon>
        <taxon>Arthropoda</taxon>
        <taxon>Hexapoda</taxon>
        <taxon>Insecta</taxon>
        <taxon>Pterygota</taxon>
        <taxon>Neoptera</taxon>
        <taxon>Endopterygota</taxon>
        <taxon>Diptera</taxon>
        <taxon>Nematocera</taxon>
        <taxon>Chironomoidea</taxon>
        <taxon>Ceratopogonidae</taxon>
        <taxon>Ceratopogoninae</taxon>
        <taxon>Culicoides</taxon>
        <taxon>Monoculicoides</taxon>
    </lineage>
</organism>
<protein>
    <submittedName>
        <fullName evidence="11">CSON009105 protein</fullName>
    </submittedName>
</protein>
<evidence type="ECO:0000256" key="7">
    <source>
        <dbReference type="ARBA" id="ARBA00023136"/>
    </source>
</evidence>
<feature type="transmembrane region" description="Helical" evidence="10">
    <location>
        <begin position="114"/>
        <end position="142"/>
    </location>
</feature>
<evidence type="ECO:0000256" key="5">
    <source>
        <dbReference type="ARBA" id="ARBA00022725"/>
    </source>
</evidence>
<evidence type="ECO:0000256" key="4">
    <source>
        <dbReference type="ARBA" id="ARBA00022692"/>
    </source>
</evidence>
<keyword evidence="3" id="KW-0716">Sensory transduction</keyword>
<evidence type="ECO:0000256" key="6">
    <source>
        <dbReference type="ARBA" id="ARBA00022989"/>
    </source>
</evidence>
<dbReference type="OMA" id="MYRICEV"/>
<dbReference type="Pfam" id="PF02949">
    <property type="entry name" value="7tm_6"/>
    <property type="match status" value="1"/>
</dbReference>
<keyword evidence="7 10" id="KW-0472">Membrane</keyword>
<keyword evidence="8" id="KW-0675">Receptor</keyword>
<evidence type="ECO:0000256" key="9">
    <source>
        <dbReference type="ARBA" id="ARBA00023224"/>
    </source>
</evidence>
<evidence type="ECO:0000313" key="12">
    <source>
        <dbReference type="EMBL" id="SSX35114.1"/>
    </source>
</evidence>
<proteinExistence type="predicted"/>
<evidence type="ECO:0000256" key="2">
    <source>
        <dbReference type="ARBA" id="ARBA00022475"/>
    </source>
</evidence>
<name>A0A336LQ27_CULSO</name>
<keyword evidence="6 10" id="KW-1133">Transmembrane helix</keyword>
<sequence length="306" mass="34904">MDRKKNRIINRLEKSDCLDKPYKSELVLDLYTRFINLDKKYPEHSKQLKVVKKHNVFLNSLCICLMALIIVACSSLVIYPIIAYLIFGEKYGVALPLYLIGLDHTKKIGYFANYAYQAFGCFLAVVGFQLIQSLNVCYTGLISCMIEILRSKVSQFEQIILIGGRNKEKRIKQAFAELVEDHIELFDVASTAEEILSFQLFLDITLFSVMVVISIFYARVSGWYPGYALSVIIVFAGFLNQFLGELSTIQLEKLSIEIYSVSWYRMSVSMQKSWLIFLQQSQTTQLFTCAGLKPVGIDTFSSVSIL</sequence>
<feature type="transmembrane region" description="Helical" evidence="10">
    <location>
        <begin position="200"/>
        <end position="218"/>
    </location>
</feature>
<dbReference type="GO" id="GO:0005549">
    <property type="term" value="F:odorant binding"/>
    <property type="evidence" value="ECO:0007669"/>
    <property type="project" value="InterPro"/>
</dbReference>
<feature type="transmembrane region" description="Helical" evidence="10">
    <location>
        <begin position="224"/>
        <end position="243"/>
    </location>
</feature>
<reference evidence="11" key="1">
    <citation type="submission" date="2018-04" db="EMBL/GenBank/DDBJ databases">
        <authorList>
            <person name="Go L.Y."/>
            <person name="Mitchell J.A."/>
        </authorList>
    </citation>
    <scope>NUCLEOTIDE SEQUENCE</scope>
    <source>
        <tissue evidence="11">Whole organism</tissue>
    </source>
</reference>
<evidence type="ECO:0000256" key="3">
    <source>
        <dbReference type="ARBA" id="ARBA00022606"/>
    </source>
</evidence>
<keyword evidence="5" id="KW-0552">Olfaction</keyword>